<sequence>MVNAFAASTVMQSFTKKFCFQTRSYEADGVGGFVSGWQDGPEFEAVERHDTTVEAQVAEQADTASTYTLLVNTGVPLALPDYIKRVSDGQTFQITSAADEGKAPPESGMGLRAVKCKKAVLP</sequence>
<protein>
    <submittedName>
        <fullName evidence="1">Head closure knob</fullName>
    </submittedName>
</protein>
<proteinExistence type="predicted"/>
<dbReference type="EMBL" id="BK015067">
    <property type="protein sequence ID" value="DAD89674.1"/>
    <property type="molecule type" value="Genomic_DNA"/>
</dbReference>
<evidence type="ECO:0000313" key="1">
    <source>
        <dbReference type="EMBL" id="DAD89674.1"/>
    </source>
</evidence>
<organism evidence="1">
    <name type="scientific">Caudovirales sp. ctXjW8</name>
    <dbReference type="NCBI Taxonomy" id="2826779"/>
    <lineage>
        <taxon>Viruses</taxon>
        <taxon>Duplodnaviria</taxon>
        <taxon>Heunggongvirae</taxon>
        <taxon>Uroviricota</taxon>
        <taxon>Caudoviricetes</taxon>
    </lineage>
</organism>
<reference evidence="1" key="1">
    <citation type="journal article" date="2021" name="Proc. Natl. Acad. Sci. U.S.A.">
        <title>A Catalog of Tens of Thousands of Viruses from Human Metagenomes Reveals Hidden Associations with Chronic Diseases.</title>
        <authorList>
            <person name="Tisza M.J."/>
            <person name="Buck C.B."/>
        </authorList>
    </citation>
    <scope>NUCLEOTIDE SEQUENCE</scope>
    <source>
        <strain evidence="1">CtXjW8</strain>
    </source>
</reference>
<accession>A0A8S5N5W7</accession>
<name>A0A8S5N5W7_9CAUD</name>